<gene>
    <name evidence="1" type="ORF">F2Q68_00040261</name>
</gene>
<reference evidence="1" key="1">
    <citation type="submission" date="2019-12" db="EMBL/GenBank/DDBJ databases">
        <title>Genome sequencing and annotation of Brassica cretica.</title>
        <authorList>
            <person name="Studholme D.J."/>
            <person name="Sarris P.F."/>
        </authorList>
    </citation>
    <scope>NUCLEOTIDE SEQUENCE</scope>
    <source>
        <strain evidence="1">PFS-001/15</strain>
        <tissue evidence="1">Leaf</tissue>
    </source>
</reference>
<dbReference type="Proteomes" id="UP000712281">
    <property type="component" value="Unassembled WGS sequence"/>
</dbReference>
<evidence type="ECO:0000313" key="1">
    <source>
        <dbReference type="EMBL" id="KAF2618871.1"/>
    </source>
</evidence>
<protein>
    <recommendedName>
        <fullName evidence="3">Isopenicillin N synthase-like Fe(2+) 2OG dioxygenase domain-containing protein</fullName>
    </recommendedName>
</protein>
<dbReference type="SUPFAM" id="SSF51197">
    <property type="entry name" value="Clavaminate synthase-like"/>
    <property type="match status" value="1"/>
</dbReference>
<name>A0A8S9MM15_BRACR</name>
<evidence type="ECO:0000313" key="2">
    <source>
        <dbReference type="Proteomes" id="UP000712281"/>
    </source>
</evidence>
<dbReference type="EMBL" id="QGKW02000007">
    <property type="protein sequence ID" value="KAF2618871.1"/>
    <property type="molecule type" value="Genomic_DNA"/>
</dbReference>
<dbReference type="AlphaFoldDB" id="A0A8S9MM15"/>
<sequence length="102" mass="11800">MSRCLSFPAKRNLILDTPWTSFFSFLHQEGFGFSCNGFRSTLHRVMPVGKERYSVVFFLDPNPDCNVECLESCCSKTCPPRYIPPILAGDYIKERFRLTYDS</sequence>
<proteinExistence type="predicted"/>
<dbReference type="InterPro" id="IPR027443">
    <property type="entry name" value="IPNS-like_sf"/>
</dbReference>
<dbReference type="Gene3D" id="2.60.120.330">
    <property type="entry name" value="B-lactam Antibiotic, Isopenicillin N Synthase, Chain"/>
    <property type="match status" value="1"/>
</dbReference>
<organism evidence="1 2">
    <name type="scientific">Brassica cretica</name>
    <name type="common">Mustard</name>
    <dbReference type="NCBI Taxonomy" id="69181"/>
    <lineage>
        <taxon>Eukaryota</taxon>
        <taxon>Viridiplantae</taxon>
        <taxon>Streptophyta</taxon>
        <taxon>Embryophyta</taxon>
        <taxon>Tracheophyta</taxon>
        <taxon>Spermatophyta</taxon>
        <taxon>Magnoliopsida</taxon>
        <taxon>eudicotyledons</taxon>
        <taxon>Gunneridae</taxon>
        <taxon>Pentapetalae</taxon>
        <taxon>rosids</taxon>
        <taxon>malvids</taxon>
        <taxon>Brassicales</taxon>
        <taxon>Brassicaceae</taxon>
        <taxon>Brassiceae</taxon>
        <taxon>Brassica</taxon>
    </lineage>
</organism>
<accession>A0A8S9MM15</accession>
<evidence type="ECO:0008006" key="3">
    <source>
        <dbReference type="Google" id="ProtNLM"/>
    </source>
</evidence>
<comment type="caution">
    <text evidence="1">The sequence shown here is derived from an EMBL/GenBank/DDBJ whole genome shotgun (WGS) entry which is preliminary data.</text>
</comment>